<evidence type="ECO:0000259" key="2">
    <source>
        <dbReference type="PROSITE" id="PS50835"/>
    </source>
</evidence>
<gene>
    <name evidence="3" type="ORF">HOLleu_24974</name>
</gene>
<evidence type="ECO:0000256" key="1">
    <source>
        <dbReference type="SAM" id="SignalP"/>
    </source>
</evidence>
<comment type="caution">
    <text evidence="3">The sequence shown here is derived from an EMBL/GenBank/DDBJ whole genome shotgun (WGS) entry which is preliminary data.</text>
</comment>
<sequence>MGKRAVLGVVTMVVSFSMYEGYIDCYNDVDVNREGILGKNVTLRCHTSWLCDNVRWKMVREDNTLDTLSEEQVLVDNYTSYLSISGVGFHQDGRYRCWCYVGATVKKICFITLKRICQATVRLSGRTTVSKM</sequence>
<keyword evidence="1" id="KW-0732">Signal</keyword>
<proteinExistence type="predicted"/>
<protein>
    <recommendedName>
        <fullName evidence="2">Ig-like domain-containing protein</fullName>
    </recommendedName>
</protein>
<feature type="domain" description="Ig-like" evidence="2">
    <location>
        <begin position="38"/>
        <end position="97"/>
    </location>
</feature>
<dbReference type="Gene3D" id="2.60.40.10">
    <property type="entry name" value="Immunoglobulins"/>
    <property type="match status" value="1"/>
</dbReference>
<dbReference type="InterPro" id="IPR013783">
    <property type="entry name" value="Ig-like_fold"/>
</dbReference>
<organism evidence="3 4">
    <name type="scientific">Holothuria leucospilota</name>
    <name type="common">Black long sea cucumber</name>
    <name type="synonym">Mertensiothuria leucospilota</name>
    <dbReference type="NCBI Taxonomy" id="206669"/>
    <lineage>
        <taxon>Eukaryota</taxon>
        <taxon>Metazoa</taxon>
        <taxon>Echinodermata</taxon>
        <taxon>Eleutherozoa</taxon>
        <taxon>Echinozoa</taxon>
        <taxon>Holothuroidea</taxon>
        <taxon>Aspidochirotacea</taxon>
        <taxon>Aspidochirotida</taxon>
        <taxon>Holothuriidae</taxon>
        <taxon>Holothuria</taxon>
    </lineage>
</organism>
<feature type="chain" id="PRO_5040319147" description="Ig-like domain-containing protein" evidence="1">
    <location>
        <begin position="22"/>
        <end position="132"/>
    </location>
</feature>
<dbReference type="InterPro" id="IPR036179">
    <property type="entry name" value="Ig-like_dom_sf"/>
</dbReference>
<feature type="signal peptide" evidence="1">
    <location>
        <begin position="1"/>
        <end position="21"/>
    </location>
</feature>
<dbReference type="PROSITE" id="PS50835">
    <property type="entry name" value="IG_LIKE"/>
    <property type="match status" value="1"/>
</dbReference>
<evidence type="ECO:0000313" key="3">
    <source>
        <dbReference type="EMBL" id="KAJ8031699.1"/>
    </source>
</evidence>
<accession>A0A9Q1BSD1</accession>
<dbReference type="AlphaFoldDB" id="A0A9Q1BSD1"/>
<keyword evidence="4" id="KW-1185">Reference proteome</keyword>
<dbReference type="InterPro" id="IPR007110">
    <property type="entry name" value="Ig-like_dom"/>
</dbReference>
<dbReference type="SUPFAM" id="SSF48726">
    <property type="entry name" value="Immunoglobulin"/>
    <property type="match status" value="1"/>
</dbReference>
<dbReference type="EMBL" id="JAIZAY010000012">
    <property type="protein sequence ID" value="KAJ8031699.1"/>
    <property type="molecule type" value="Genomic_DNA"/>
</dbReference>
<reference evidence="3" key="1">
    <citation type="submission" date="2021-10" db="EMBL/GenBank/DDBJ databases">
        <title>Tropical sea cucumber genome reveals ecological adaptation and Cuvierian tubules defense mechanism.</title>
        <authorList>
            <person name="Chen T."/>
        </authorList>
    </citation>
    <scope>NUCLEOTIDE SEQUENCE</scope>
    <source>
        <strain evidence="3">Nanhai2018</strain>
        <tissue evidence="3">Muscle</tissue>
    </source>
</reference>
<evidence type="ECO:0000313" key="4">
    <source>
        <dbReference type="Proteomes" id="UP001152320"/>
    </source>
</evidence>
<dbReference type="Proteomes" id="UP001152320">
    <property type="component" value="Chromosome 12"/>
</dbReference>
<name>A0A9Q1BSD1_HOLLE</name>